<protein>
    <submittedName>
        <fullName evidence="1">Uncharacterized protein</fullName>
    </submittedName>
</protein>
<dbReference type="OrthoDB" id="1898716at2759"/>
<evidence type="ECO:0000313" key="1">
    <source>
        <dbReference type="EMBL" id="CAA7401731.1"/>
    </source>
</evidence>
<accession>A0A7I8KVV4</accession>
<dbReference type="AlphaFoldDB" id="A0A7I8KVV4"/>
<gene>
    <name evidence="1" type="ORF">SI8410_09012409</name>
</gene>
<dbReference type="Proteomes" id="UP000663760">
    <property type="component" value="Chromosome 9"/>
</dbReference>
<dbReference type="EMBL" id="LR746272">
    <property type="protein sequence ID" value="CAA7401731.1"/>
    <property type="molecule type" value="Genomic_DNA"/>
</dbReference>
<organism evidence="1 2">
    <name type="scientific">Spirodela intermedia</name>
    <name type="common">Intermediate duckweed</name>
    <dbReference type="NCBI Taxonomy" id="51605"/>
    <lineage>
        <taxon>Eukaryota</taxon>
        <taxon>Viridiplantae</taxon>
        <taxon>Streptophyta</taxon>
        <taxon>Embryophyta</taxon>
        <taxon>Tracheophyta</taxon>
        <taxon>Spermatophyta</taxon>
        <taxon>Magnoliopsida</taxon>
        <taxon>Liliopsida</taxon>
        <taxon>Araceae</taxon>
        <taxon>Lemnoideae</taxon>
        <taxon>Spirodela</taxon>
    </lineage>
</organism>
<sequence>MQYLIRTLKKLKCESDLAVQIDNSGTVNSNMEELQQEINSFQHQLQLAEERLRFFEPEHLSMSSPSDLEASERFVLDALARVTQRKKSLMGGGNLLPYDDSTLQARAQMLLDSQEGVFPATYESEVASWVADGDHHPGQMFVSTSEPFMSLRESALYDSLQKGTGGLHVEPSYHLGDCQLSEQGDGVLPPWHQAYTSTELLSSLLPPTPFLPLLQVCPS</sequence>
<evidence type="ECO:0000313" key="2">
    <source>
        <dbReference type="Proteomes" id="UP000663760"/>
    </source>
</evidence>
<name>A0A7I8KVV4_SPIIN</name>
<keyword evidence="2" id="KW-1185">Reference proteome</keyword>
<proteinExistence type="predicted"/>
<reference evidence="1" key="1">
    <citation type="submission" date="2020-02" db="EMBL/GenBank/DDBJ databases">
        <authorList>
            <person name="Scholz U."/>
            <person name="Mascher M."/>
            <person name="Fiebig A."/>
        </authorList>
    </citation>
    <scope>NUCLEOTIDE SEQUENCE</scope>
</reference>